<dbReference type="AlphaFoldDB" id="A0A1I7WXB7"/>
<proteinExistence type="predicted"/>
<accession>A0A1I7WXB7</accession>
<dbReference type="Proteomes" id="UP000095283">
    <property type="component" value="Unplaced"/>
</dbReference>
<name>A0A1I7WXB7_HETBA</name>
<evidence type="ECO:0000313" key="2">
    <source>
        <dbReference type="WBParaSite" id="Hba_09824"/>
    </source>
</evidence>
<organism evidence="1 2">
    <name type="scientific">Heterorhabditis bacteriophora</name>
    <name type="common">Entomopathogenic nematode worm</name>
    <dbReference type="NCBI Taxonomy" id="37862"/>
    <lineage>
        <taxon>Eukaryota</taxon>
        <taxon>Metazoa</taxon>
        <taxon>Ecdysozoa</taxon>
        <taxon>Nematoda</taxon>
        <taxon>Chromadorea</taxon>
        <taxon>Rhabditida</taxon>
        <taxon>Rhabditina</taxon>
        <taxon>Rhabditomorpha</taxon>
        <taxon>Strongyloidea</taxon>
        <taxon>Heterorhabditidae</taxon>
        <taxon>Heterorhabditis</taxon>
    </lineage>
</organism>
<keyword evidence="1" id="KW-1185">Reference proteome</keyword>
<sequence>MTPFAEEPTELSAMYLKILLSILSTKSYCIAEIFNFKKFAL</sequence>
<reference evidence="2" key="1">
    <citation type="submission" date="2016-11" db="UniProtKB">
        <authorList>
            <consortium name="WormBaseParasite"/>
        </authorList>
    </citation>
    <scope>IDENTIFICATION</scope>
</reference>
<protein>
    <submittedName>
        <fullName evidence="2">Uncharacterized protein</fullName>
    </submittedName>
</protein>
<evidence type="ECO:0000313" key="1">
    <source>
        <dbReference type="Proteomes" id="UP000095283"/>
    </source>
</evidence>
<dbReference type="WBParaSite" id="Hba_09824">
    <property type="protein sequence ID" value="Hba_09824"/>
    <property type="gene ID" value="Hba_09824"/>
</dbReference>